<dbReference type="GO" id="GO:0009055">
    <property type="term" value="F:electron transfer activity"/>
    <property type="evidence" value="ECO:0007669"/>
    <property type="project" value="InterPro"/>
</dbReference>
<feature type="chain" id="PRO_5011759128" evidence="8">
    <location>
        <begin position="25"/>
        <end position="150"/>
    </location>
</feature>
<dbReference type="InterPro" id="IPR002321">
    <property type="entry name" value="Cyt_c_II"/>
</dbReference>
<dbReference type="GO" id="GO:0042597">
    <property type="term" value="C:periplasmic space"/>
    <property type="evidence" value="ECO:0007669"/>
    <property type="project" value="InterPro"/>
</dbReference>
<dbReference type="GO" id="GO:0005506">
    <property type="term" value="F:iron ion binding"/>
    <property type="evidence" value="ECO:0007669"/>
    <property type="project" value="InterPro"/>
</dbReference>
<evidence type="ECO:0000256" key="2">
    <source>
        <dbReference type="ARBA" id="ARBA00022617"/>
    </source>
</evidence>
<keyword evidence="5 6" id="KW-0408">Iron</keyword>
<reference evidence="9 10" key="1">
    <citation type="submission" date="2016-10" db="EMBL/GenBank/DDBJ databases">
        <authorList>
            <person name="de Groot N.N."/>
        </authorList>
    </citation>
    <scope>NUCLEOTIDE SEQUENCE [LARGE SCALE GENOMIC DNA]</scope>
    <source>
        <strain evidence="10">L7-484,KACC 16230,DSM 25025</strain>
    </source>
</reference>
<feature type="binding site" description="covalent" evidence="7">
    <location>
        <position position="139"/>
    </location>
    <ligand>
        <name>heme c</name>
        <dbReference type="ChEBI" id="CHEBI:61717"/>
    </ligand>
</feature>
<keyword evidence="1" id="KW-0813">Transport</keyword>
<dbReference type="STRING" id="1166073.SAMN05192530_10659"/>
<dbReference type="GO" id="GO:0020037">
    <property type="term" value="F:heme binding"/>
    <property type="evidence" value="ECO:0007669"/>
    <property type="project" value="InterPro"/>
</dbReference>
<dbReference type="Pfam" id="PF01322">
    <property type="entry name" value="Cytochrom_C_2"/>
    <property type="match status" value="1"/>
</dbReference>
<dbReference type="OrthoDB" id="9811729at2"/>
<evidence type="ECO:0000313" key="10">
    <source>
        <dbReference type="Proteomes" id="UP000198793"/>
    </source>
</evidence>
<evidence type="ECO:0000256" key="6">
    <source>
        <dbReference type="PIRSR" id="PIRSR000027-1"/>
    </source>
</evidence>
<feature type="signal peptide" evidence="8">
    <location>
        <begin position="1"/>
        <end position="24"/>
    </location>
</feature>
<protein>
    <submittedName>
        <fullName evidence="9">Cytochrome c556</fullName>
    </submittedName>
</protein>
<keyword evidence="2 7" id="KW-0349">Heme</keyword>
<dbReference type="Gene3D" id="1.20.120.10">
    <property type="entry name" value="Cytochrome c/b562"/>
    <property type="match status" value="1"/>
</dbReference>
<evidence type="ECO:0000313" key="9">
    <source>
        <dbReference type="EMBL" id="SDO40075.1"/>
    </source>
</evidence>
<sequence>MKRTHKVLAGVAAGFLLIGSGALAQNTDVIKERQQVMKMNAQAGKQANAIIKGETPFDAAKSDELFRMLNADARKFATLFPDDSKTGGNTEASPAIWEKPAEFKAANDKFIADTQAAVDAKPQDVASFEASFKTVAANCQSCHQQFRQRN</sequence>
<dbReference type="PROSITE" id="PS51009">
    <property type="entry name" value="CYTCII"/>
    <property type="match status" value="1"/>
</dbReference>
<dbReference type="AlphaFoldDB" id="A0A1H0J8I4"/>
<keyword evidence="8" id="KW-0732">Signal</keyword>
<dbReference type="SUPFAM" id="SSF47175">
    <property type="entry name" value="Cytochromes"/>
    <property type="match status" value="1"/>
</dbReference>
<name>A0A1H0J8I4_9HYPH</name>
<evidence type="ECO:0000256" key="3">
    <source>
        <dbReference type="ARBA" id="ARBA00022723"/>
    </source>
</evidence>
<proteinExistence type="predicted"/>
<keyword evidence="4" id="KW-0249">Electron transport</keyword>
<dbReference type="GO" id="GO:0022900">
    <property type="term" value="P:electron transport chain"/>
    <property type="evidence" value="ECO:0007669"/>
    <property type="project" value="InterPro"/>
</dbReference>
<evidence type="ECO:0000256" key="7">
    <source>
        <dbReference type="PIRSR" id="PIRSR000027-2"/>
    </source>
</evidence>
<feature type="binding site" description="covalent" evidence="7">
    <location>
        <position position="142"/>
    </location>
    <ligand>
        <name>heme c</name>
        <dbReference type="ChEBI" id="CHEBI:61717"/>
    </ligand>
</feature>
<dbReference type="InterPro" id="IPR012127">
    <property type="entry name" value="Cyt_c_prime"/>
</dbReference>
<evidence type="ECO:0000256" key="5">
    <source>
        <dbReference type="ARBA" id="ARBA00023004"/>
    </source>
</evidence>
<evidence type="ECO:0000256" key="8">
    <source>
        <dbReference type="SAM" id="SignalP"/>
    </source>
</evidence>
<comment type="PTM">
    <text evidence="7">Binds 1 heme group per subunit.</text>
</comment>
<gene>
    <name evidence="9" type="ORF">SAMN05192530_10659</name>
</gene>
<dbReference type="RefSeq" id="WP_090674262.1">
    <property type="nucleotide sequence ID" value="NZ_FNIT01000006.1"/>
</dbReference>
<accession>A0A1H0J8I4</accession>
<keyword evidence="3 6" id="KW-0479">Metal-binding</keyword>
<dbReference type="InterPro" id="IPR010980">
    <property type="entry name" value="Cyt_c/b562"/>
</dbReference>
<dbReference type="Proteomes" id="UP000198793">
    <property type="component" value="Unassembled WGS sequence"/>
</dbReference>
<evidence type="ECO:0000256" key="4">
    <source>
        <dbReference type="ARBA" id="ARBA00022982"/>
    </source>
</evidence>
<dbReference type="PIRSF" id="PIRSF000027">
    <property type="entry name" value="Cytc_c_prime"/>
    <property type="match status" value="1"/>
</dbReference>
<evidence type="ECO:0000256" key="1">
    <source>
        <dbReference type="ARBA" id="ARBA00022448"/>
    </source>
</evidence>
<feature type="binding site" description="axial binding residue" evidence="6">
    <location>
        <position position="143"/>
    </location>
    <ligand>
        <name>heme c</name>
        <dbReference type="ChEBI" id="CHEBI:61717"/>
    </ligand>
    <ligandPart>
        <name>Fe</name>
        <dbReference type="ChEBI" id="CHEBI:18248"/>
    </ligandPart>
</feature>
<keyword evidence="10" id="KW-1185">Reference proteome</keyword>
<dbReference type="EMBL" id="FNIT01000006">
    <property type="protein sequence ID" value="SDO40075.1"/>
    <property type="molecule type" value="Genomic_DNA"/>
</dbReference>
<organism evidence="9 10">
    <name type="scientific">Aureimonas jatrophae</name>
    <dbReference type="NCBI Taxonomy" id="1166073"/>
    <lineage>
        <taxon>Bacteria</taxon>
        <taxon>Pseudomonadati</taxon>
        <taxon>Pseudomonadota</taxon>
        <taxon>Alphaproteobacteria</taxon>
        <taxon>Hyphomicrobiales</taxon>
        <taxon>Aurantimonadaceae</taxon>
        <taxon>Aureimonas</taxon>
    </lineage>
</organism>